<dbReference type="AlphaFoldDB" id="A0A382GK91"/>
<dbReference type="Pfam" id="PF13561">
    <property type="entry name" value="adh_short_C2"/>
    <property type="match status" value="1"/>
</dbReference>
<dbReference type="PRINTS" id="PR00080">
    <property type="entry name" value="SDRFAMILY"/>
</dbReference>
<dbReference type="InterPro" id="IPR020904">
    <property type="entry name" value="Sc_DH/Rdtase_CS"/>
</dbReference>
<dbReference type="PANTHER" id="PTHR43639">
    <property type="entry name" value="OXIDOREDUCTASE, SHORT-CHAIN DEHYDROGENASE/REDUCTASE FAMILY (AFU_ORTHOLOGUE AFUA_5G02870)"/>
    <property type="match status" value="1"/>
</dbReference>
<dbReference type="SUPFAM" id="SSF51735">
    <property type="entry name" value="NAD(P)-binding Rossmann-fold domains"/>
    <property type="match status" value="1"/>
</dbReference>
<proteinExistence type="inferred from homology"/>
<dbReference type="PROSITE" id="PS00061">
    <property type="entry name" value="ADH_SHORT"/>
    <property type="match status" value="1"/>
</dbReference>
<dbReference type="PANTHER" id="PTHR43639:SF1">
    <property type="entry name" value="SHORT-CHAIN DEHYDROGENASE_REDUCTASE FAMILY PROTEIN"/>
    <property type="match status" value="1"/>
</dbReference>
<sequence>MAEFNFPIYPDLKDKTVLITGGGSGIGASFVEAFVRQECKVVFFDIQEDASQELVGKFASASSPPVFINCDLTDISALKKSVKQVEQDLGAVRVLVNNAANDQRHEPEDVTPEYWEERLKLNFNHQFFASQAVQPEMANAGGGAIINMGSISWHMALEFMPAYTSAKAAIEGLTQSLARAYGKHHIRVNCIIPGQVWTPRQIRDYLTPEYEQFMNEKQCIPGRILPEDVAQLALFLGSDAGRMCTRRNYFIDAGIGA</sequence>
<dbReference type="GO" id="GO:0016491">
    <property type="term" value="F:oxidoreductase activity"/>
    <property type="evidence" value="ECO:0007669"/>
    <property type="project" value="UniProtKB-KW"/>
</dbReference>
<organism evidence="3">
    <name type="scientific">marine metagenome</name>
    <dbReference type="NCBI Taxonomy" id="408172"/>
    <lineage>
        <taxon>unclassified sequences</taxon>
        <taxon>metagenomes</taxon>
        <taxon>ecological metagenomes</taxon>
    </lineage>
</organism>
<accession>A0A382GK91</accession>
<dbReference type="InterPro" id="IPR036291">
    <property type="entry name" value="NAD(P)-bd_dom_sf"/>
</dbReference>
<evidence type="ECO:0008006" key="4">
    <source>
        <dbReference type="Google" id="ProtNLM"/>
    </source>
</evidence>
<evidence type="ECO:0000256" key="2">
    <source>
        <dbReference type="ARBA" id="ARBA00023002"/>
    </source>
</evidence>
<keyword evidence="2" id="KW-0560">Oxidoreductase</keyword>
<protein>
    <recommendedName>
        <fullName evidence="4">3-oxoacyl-ACP reductase</fullName>
    </recommendedName>
</protein>
<evidence type="ECO:0000256" key="1">
    <source>
        <dbReference type="ARBA" id="ARBA00006484"/>
    </source>
</evidence>
<reference evidence="3" key="1">
    <citation type="submission" date="2018-05" db="EMBL/GenBank/DDBJ databases">
        <authorList>
            <person name="Lanie J.A."/>
            <person name="Ng W.-L."/>
            <person name="Kazmierczak K.M."/>
            <person name="Andrzejewski T.M."/>
            <person name="Davidsen T.M."/>
            <person name="Wayne K.J."/>
            <person name="Tettelin H."/>
            <person name="Glass J.I."/>
            <person name="Rusch D."/>
            <person name="Podicherti R."/>
            <person name="Tsui H.-C.T."/>
            <person name="Winkler M.E."/>
        </authorList>
    </citation>
    <scope>NUCLEOTIDE SEQUENCE</scope>
</reference>
<dbReference type="InterPro" id="IPR002347">
    <property type="entry name" value="SDR_fam"/>
</dbReference>
<name>A0A382GK91_9ZZZZ</name>
<dbReference type="Gene3D" id="3.40.50.720">
    <property type="entry name" value="NAD(P)-binding Rossmann-like Domain"/>
    <property type="match status" value="1"/>
</dbReference>
<gene>
    <name evidence="3" type="ORF">METZ01_LOCUS228404</name>
</gene>
<dbReference type="CDD" id="cd05233">
    <property type="entry name" value="SDR_c"/>
    <property type="match status" value="1"/>
</dbReference>
<dbReference type="EMBL" id="UINC01056013">
    <property type="protein sequence ID" value="SVB75550.1"/>
    <property type="molecule type" value="Genomic_DNA"/>
</dbReference>
<dbReference type="PRINTS" id="PR00081">
    <property type="entry name" value="GDHRDH"/>
</dbReference>
<comment type="similarity">
    <text evidence="1">Belongs to the short-chain dehydrogenases/reductases (SDR) family.</text>
</comment>
<evidence type="ECO:0000313" key="3">
    <source>
        <dbReference type="EMBL" id="SVB75550.1"/>
    </source>
</evidence>
<dbReference type="FunFam" id="3.40.50.720:FF:000084">
    <property type="entry name" value="Short-chain dehydrogenase reductase"/>
    <property type="match status" value="1"/>
</dbReference>